<organism evidence="5 6">
    <name type="scientific">Papaver atlanticum</name>
    <dbReference type="NCBI Taxonomy" id="357466"/>
    <lineage>
        <taxon>Eukaryota</taxon>
        <taxon>Viridiplantae</taxon>
        <taxon>Streptophyta</taxon>
        <taxon>Embryophyta</taxon>
        <taxon>Tracheophyta</taxon>
        <taxon>Spermatophyta</taxon>
        <taxon>Magnoliopsida</taxon>
        <taxon>Ranunculales</taxon>
        <taxon>Papaveraceae</taxon>
        <taxon>Papaveroideae</taxon>
        <taxon>Papaver</taxon>
    </lineage>
</organism>
<accession>A0AAD4SX15</accession>
<evidence type="ECO:0000259" key="4">
    <source>
        <dbReference type="Pfam" id="PF00139"/>
    </source>
</evidence>
<dbReference type="Gene3D" id="2.60.120.200">
    <property type="match status" value="1"/>
</dbReference>
<feature type="region of interest" description="Disordered" evidence="3">
    <location>
        <begin position="315"/>
        <end position="363"/>
    </location>
</feature>
<evidence type="ECO:0000313" key="6">
    <source>
        <dbReference type="Proteomes" id="UP001202328"/>
    </source>
</evidence>
<dbReference type="SUPFAM" id="SSF49899">
    <property type="entry name" value="Concanavalin A-like lectins/glucanases"/>
    <property type="match status" value="1"/>
</dbReference>
<evidence type="ECO:0000256" key="2">
    <source>
        <dbReference type="ARBA" id="ARBA00022734"/>
    </source>
</evidence>
<protein>
    <recommendedName>
        <fullName evidence="4">Legume lectin domain-containing protein</fullName>
    </recommendedName>
</protein>
<proteinExistence type="inferred from homology"/>
<dbReference type="InterPro" id="IPR013320">
    <property type="entry name" value="ConA-like_dom_sf"/>
</dbReference>
<dbReference type="GO" id="GO:0030246">
    <property type="term" value="F:carbohydrate binding"/>
    <property type="evidence" value="ECO:0007669"/>
    <property type="project" value="UniProtKB-KW"/>
</dbReference>
<dbReference type="InterPro" id="IPR050258">
    <property type="entry name" value="Leguminous_Lectin"/>
</dbReference>
<keyword evidence="6" id="KW-1185">Reference proteome</keyword>
<dbReference type="Pfam" id="PF00139">
    <property type="entry name" value="Lectin_legB"/>
    <property type="match status" value="1"/>
</dbReference>
<name>A0AAD4SX15_9MAGN</name>
<feature type="domain" description="Legume lectin" evidence="4">
    <location>
        <begin position="19"/>
        <end position="247"/>
    </location>
</feature>
<keyword evidence="2" id="KW-0430">Lectin</keyword>
<evidence type="ECO:0000256" key="3">
    <source>
        <dbReference type="SAM" id="MobiDB-lite"/>
    </source>
</evidence>
<dbReference type="EMBL" id="JAJJMB010008074">
    <property type="protein sequence ID" value="KAI3925608.1"/>
    <property type="molecule type" value="Genomic_DNA"/>
</dbReference>
<dbReference type="PANTHER" id="PTHR32401">
    <property type="entry name" value="CONCANAVALIN A-LIKE LECTIN FAMILY PROTEIN"/>
    <property type="match status" value="1"/>
</dbReference>
<evidence type="ECO:0000313" key="5">
    <source>
        <dbReference type="EMBL" id="KAI3925608.1"/>
    </source>
</evidence>
<comment type="caution">
    <text evidence="5">The sequence shown here is derived from an EMBL/GenBank/DDBJ whole genome shotgun (WGS) entry which is preliminary data.</text>
</comment>
<gene>
    <name evidence="5" type="ORF">MKW98_001462</name>
</gene>
<feature type="compositionally biased region" description="Polar residues" evidence="3">
    <location>
        <begin position="315"/>
        <end position="335"/>
    </location>
</feature>
<dbReference type="CDD" id="cd06899">
    <property type="entry name" value="lectin_legume_LecRK_Arcelin_ConA"/>
    <property type="match status" value="1"/>
</dbReference>
<dbReference type="Proteomes" id="UP001202328">
    <property type="component" value="Unassembled WGS sequence"/>
</dbReference>
<comment type="similarity">
    <text evidence="1">Belongs to the leguminous lectin family.</text>
</comment>
<sequence length="443" mass="49283">MLNSLFGSWFDSTHVLISNNQNLTLMGDANFQENGRLCLTTTSSSLPHSSSIGVGRAIYSHPIMFRNISSKSTASFLSKFTFTIKPNFISFPPLFGDGLTFIITSNSSIPGDGFGYMGLSNQSCQEHGMFIAVEFDTRFDPSLQDISDNHIGIDINSVFSYPTMDSTPMGFDLKNGKRTTVWIEYLDVENVFNVWLSYNDSKSSRPTLATRMDLSNYIDELMFIGFSASGERGTAEHIIHNWEFETYFPPFHSVHTSVKGGRLENDGDVSSLSFEVGLVVMLLVIAEVTLLVRLMLSMAPILLSAIYKLTPHQSANQTTSPLTTNGPAAPSQNRTIRARKAAKPDIVKESVSQEGELEMDQESSIDVDDNEFVAKNVIGEAASLEVLRPSDAPEEMSQLEYRHNQLKNASNMPVTKSTRKHFSAEACKFNERRMNLSKRFHNA</sequence>
<reference evidence="5" key="1">
    <citation type="submission" date="2022-04" db="EMBL/GenBank/DDBJ databases">
        <title>A functionally conserved STORR gene fusion in Papaver species that diverged 16.8 million years ago.</title>
        <authorList>
            <person name="Catania T."/>
        </authorList>
    </citation>
    <scope>NUCLEOTIDE SEQUENCE</scope>
    <source>
        <strain evidence="5">S-188037</strain>
    </source>
</reference>
<dbReference type="InterPro" id="IPR001220">
    <property type="entry name" value="Legume_lectin_dom"/>
</dbReference>
<evidence type="ECO:0000256" key="1">
    <source>
        <dbReference type="ARBA" id="ARBA00007606"/>
    </source>
</evidence>
<dbReference type="PANTHER" id="PTHR32401:SF48">
    <property type="entry name" value="LEGUME LECTIN DOMAIN-CONTAINING PROTEIN"/>
    <property type="match status" value="1"/>
</dbReference>
<dbReference type="AlphaFoldDB" id="A0AAD4SX15"/>